<reference evidence="1" key="1">
    <citation type="submission" date="2022-04" db="EMBL/GenBank/DDBJ databases">
        <title>Jade perch genome.</title>
        <authorList>
            <person name="Chao B."/>
        </authorList>
    </citation>
    <scope>NUCLEOTIDE SEQUENCE</scope>
    <source>
        <strain evidence="1">CB-2022</strain>
    </source>
</reference>
<evidence type="ECO:0000313" key="1">
    <source>
        <dbReference type="EMBL" id="KAI3372638.1"/>
    </source>
</evidence>
<keyword evidence="2" id="KW-1185">Reference proteome</keyword>
<name>A0ACB8X113_9TELE</name>
<comment type="caution">
    <text evidence="1">The sequence shown here is derived from an EMBL/GenBank/DDBJ whole genome shotgun (WGS) entry which is preliminary data.</text>
</comment>
<organism evidence="1 2">
    <name type="scientific">Scortum barcoo</name>
    <name type="common">barcoo grunter</name>
    <dbReference type="NCBI Taxonomy" id="214431"/>
    <lineage>
        <taxon>Eukaryota</taxon>
        <taxon>Metazoa</taxon>
        <taxon>Chordata</taxon>
        <taxon>Craniata</taxon>
        <taxon>Vertebrata</taxon>
        <taxon>Euteleostomi</taxon>
        <taxon>Actinopterygii</taxon>
        <taxon>Neopterygii</taxon>
        <taxon>Teleostei</taxon>
        <taxon>Neoteleostei</taxon>
        <taxon>Acanthomorphata</taxon>
        <taxon>Eupercaria</taxon>
        <taxon>Centrarchiformes</taxon>
        <taxon>Terapontoidei</taxon>
        <taxon>Terapontidae</taxon>
        <taxon>Scortum</taxon>
    </lineage>
</organism>
<sequence>MDPADQEPRSAPVQQAVTQQAVTQQGILLGQHDANIRALISANQTLAQQVASLSAQLASLQAPAAPTDQRNQPETGDDQQRDLQAVPPEPFSGVSSQCKGFIFQCKLFFQLKSISFSNDFSKIHFMLGLLQGKALTWAEARFAGRTFSRTSPSPAFLEEFRRVFESPATPFCASSRLFTITQDRRSVADYTLEFRTLAAEVDWTEDALCAAFYNGLRSPDVSAVPLQFPLRFLIPLGDRLQILQVVLLNLRVFRPLRNPCRWEGLISPQRNGIAGSERVSVFTVGELVTPCLPVPGDQKTGPASKHGNSGGPGPKSQGVSNFVSKFQPPSASSFNGSPFQALIDSGAGRRRILLTSRQQSRLAFPRSRWRDPHQRPRSGRPNPGSGEAPTPHSPLIEPVDLSGVPPAYHDLQEVFNKDKALSLPPHRPYDCAIELLPDAPLPSSRLYNLTRPEQEAMEGYINDSMAAGIIRPSTSPVGAGFFFVKKKDSSLRPCIDFRGLNNITVKNKYPLPLIDSAFTPLQGATIFTKLDLRNAYHLVRIREGDEWKTAFNTPLGHFEYLVMPFGLTNAPAVNLPDHQLHVRQVLQRLLENRLFVKKEKCEFHASQVDFLGFIIKEGCVQADPAKVRAVAEWPIPTNRKLLQRFLGFANFYRRFIRNYSQEAAPLTALTSPSRPFVWSEEAEKAFNRLRTLFTTAPVLVQPDPAQQFVVEVDASDIGVGAVLSQRRGSDGRLHPCAFFSRRLSPAEANYDVGNRELLAVKMALEEWRHWLEGSTQPFVVWTDHKNLAYIQAAKRLNSRQARWALFFSRFDFVLTYRPGSLQHQARRPLKTVQRGGEGAGGGEHPSYLQGHRCYHLGHRERRPAGSTAAARPRAGTSGPLVCPWTLSGHKFCNGLTRPSSHVTQASTPTLLPLAKLPTARETADLLANHVVRLHGIPRDIVSDRGPQFISQVWKSFCTGLGASVSLTSGFHPQSNGQTERTNQDLESALRCVTAGNQSTWCTYLPWVELARHNSLVSSATGVSPFEASLAGLPTTTVSTPGTRVGRSLHPTSSPTV</sequence>
<dbReference type="Proteomes" id="UP000831701">
    <property type="component" value="Chromosome 5"/>
</dbReference>
<evidence type="ECO:0000313" key="2">
    <source>
        <dbReference type="Proteomes" id="UP000831701"/>
    </source>
</evidence>
<accession>A0ACB8X113</accession>
<proteinExistence type="predicted"/>
<protein>
    <submittedName>
        <fullName evidence="1">Uncharacterized protein</fullName>
    </submittedName>
</protein>
<dbReference type="EMBL" id="CM041535">
    <property type="protein sequence ID" value="KAI3372638.1"/>
    <property type="molecule type" value="Genomic_DNA"/>
</dbReference>
<gene>
    <name evidence="1" type="ORF">L3Q82_023114</name>
</gene>